<sequence length="202" mass="22223">MKTRAVGEVMTSEVVWASRQTPLDVVVRLLDRHRIRALPVVDHDDKVVGVVSCADLAHGSAATAAGELMTTPAVTIHPEQRISDAARLMERQGVDRLPVVDEEDRLIGIATRRDLLRVFLRTDEEIRQQVVEEVLVSALGLPPGAVVVSVRDGMVMLEGRLHHRSDVPLAVRSTWRLEGVVGVVSRLGFDIDDCRPAQPTTH</sequence>
<dbReference type="Proteomes" id="UP000252698">
    <property type="component" value="Chromosome"/>
</dbReference>
<reference evidence="5 6" key="1">
    <citation type="journal article" date="2018" name="Front. Microbiol.">
        <title>Genome Sequencing of Streptomyces atratus SCSIOZH16 and Activation Production of Nocardamine via Metabolic Engineering.</title>
        <authorList>
            <person name="Li Y."/>
            <person name="Zhang C."/>
            <person name="Liu C."/>
            <person name="Ju J."/>
            <person name="Ma J."/>
        </authorList>
    </citation>
    <scope>NUCLEOTIDE SEQUENCE [LARGE SCALE GENOMIC DNA]</scope>
    <source>
        <strain evidence="5 6">SCSIO_ZH16</strain>
    </source>
</reference>
<dbReference type="Pfam" id="PF04972">
    <property type="entry name" value="BON"/>
    <property type="match status" value="1"/>
</dbReference>
<dbReference type="PIRSF" id="PIRSF036990">
    <property type="entry name" value="UCP036990_CBS_BON"/>
    <property type="match status" value="1"/>
</dbReference>
<dbReference type="SMART" id="SM00116">
    <property type="entry name" value="CBS"/>
    <property type="match status" value="2"/>
</dbReference>
<dbReference type="RefSeq" id="WP_114247962.1">
    <property type="nucleotide sequence ID" value="NZ_CP027306.1"/>
</dbReference>
<feature type="domain" description="BON" evidence="3">
    <location>
        <begin position="123"/>
        <end position="191"/>
    </location>
</feature>
<dbReference type="AlphaFoldDB" id="A0A2Z5JM54"/>
<keyword evidence="1 2" id="KW-0129">CBS domain</keyword>
<evidence type="ECO:0008006" key="7">
    <source>
        <dbReference type="Google" id="ProtNLM"/>
    </source>
</evidence>
<dbReference type="EMBL" id="CP027306">
    <property type="protein sequence ID" value="AXE81556.1"/>
    <property type="molecule type" value="Genomic_DNA"/>
</dbReference>
<accession>A0A2Z5JM54</accession>
<dbReference type="PROSITE" id="PS51371">
    <property type="entry name" value="CBS"/>
    <property type="match status" value="2"/>
</dbReference>
<evidence type="ECO:0000313" key="6">
    <source>
        <dbReference type="Proteomes" id="UP000252698"/>
    </source>
</evidence>
<evidence type="ECO:0000256" key="2">
    <source>
        <dbReference type="PROSITE-ProRule" id="PRU00703"/>
    </source>
</evidence>
<dbReference type="Gene3D" id="3.30.1340.30">
    <property type="match status" value="1"/>
</dbReference>
<name>A0A2Z5JM54_STRAR</name>
<dbReference type="InterPro" id="IPR017080">
    <property type="entry name" value="UCP036990_CBS_BON"/>
</dbReference>
<dbReference type="SUPFAM" id="SSF54631">
    <property type="entry name" value="CBS-domain pair"/>
    <property type="match status" value="1"/>
</dbReference>
<protein>
    <recommendedName>
        <fullName evidence="7">CBS domain-containing protein</fullName>
    </recommendedName>
</protein>
<dbReference type="InterPro" id="IPR007055">
    <property type="entry name" value="BON_dom"/>
</dbReference>
<feature type="domain" description="CBS" evidence="4">
    <location>
        <begin position="69"/>
        <end position="125"/>
    </location>
</feature>
<dbReference type="PANTHER" id="PTHR43080:SF29">
    <property type="entry name" value="OS02G0818000 PROTEIN"/>
    <property type="match status" value="1"/>
</dbReference>
<dbReference type="InterPro" id="IPR046342">
    <property type="entry name" value="CBS_dom_sf"/>
</dbReference>
<dbReference type="PROSITE" id="PS50914">
    <property type="entry name" value="BON"/>
    <property type="match status" value="1"/>
</dbReference>
<proteinExistence type="predicted"/>
<dbReference type="GeneID" id="95523859"/>
<dbReference type="KEGG" id="sata:C5746_36620"/>
<dbReference type="Gene3D" id="3.10.580.10">
    <property type="entry name" value="CBS-domain"/>
    <property type="match status" value="2"/>
</dbReference>
<dbReference type="PANTHER" id="PTHR43080">
    <property type="entry name" value="CBS DOMAIN-CONTAINING PROTEIN CBSX3, MITOCHONDRIAL"/>
    <property type="match status" value="1"/>
</dbReference>
<evidence type="ECO:0000313" key="5">
    <source>
        <dbReference type="EMBL" id="AXE81556.1"/>
    </source>
</evidence>
<feature type="domain" description="CBS" evidence="4">
    <location>
        <begin position="10"/>
        <end position="68"/>
    </location>
</feature>
<evidence type="ECO:0000259" key="3">
    <source>
        <dbReference type="PROSITE" id="PS50914"/>
    </source>
</evidence>
<dbReference type="InterPro" id="IPR000644">
    <property type="entry name" value="CBS_dom"/>
</dbReference>
<evidence type="ECO:0000259" key="4">
    <source>
        <dbReference type="PROSITE" id="PS51371"/>
    </source>
</evidence>
<evidence type="ECO:0000256" key="1">
    <source>
        <dbReference type="ARBA" id="ARBA00023122"/>
    </source>
</evidence>
<dbReference type="InterPro" id="IPR051257">
    <property type="entry name" value="Diverse_CBS-Domain"/>
</dbReference>
<dbReference type="Pfam" id="PF00571">
    <property type="entry name" value="CBS"/>
    <property type="match status" value="2"/>
</dbReference>
<gene>
    <name evidence="5" type="ORF">C5746_36620</name>
</gene>
<organism evidence="5 6">
    <name type="scientific">Streptomyces atratus</name>
    <dbReference type="NCBI Taxonomy" id="1893"/>
    <lineage>
        <taxon>Bacteria</taxon>
        <taxon>Bacillati</taxon>
        <taxon>Actinomycetota</taxon>
        <taxon>Actinomycetes</taxon>
        <taxon>Kitasatosporales</taxon>
        <taxon>Streptomycetaceae</taxon>
        <taxon>Streptomyces</taxon>
    </lineage>
</organism>